<feature type="chain" id="PRO_5020625582" description="Glycoprotein" evidence="3">
    <location>
        <begin position="25"/>
        <end position="832"/>
    </location>
</feature>
<evidence type="ECO:0000313" key="4">
    <source>
        <dbReference type="EMBL" id="RZT83211.1"/>
    </source>
</evidence>
<name>A0A4Q7URA6_PSEST</name>
<keyword evidence="5" id="KW-1185">Reference proteome</keyword>
<feature type="compositionally biased region" description="Low complexity" evidence="1">
    <location>
        <begin position="784"/>
        <end position="794"/>
    </location>
</feature>
<proteinExistence type="predicted"/>
<evidence type="ECO:0000256" key="1">
    <source>
        <dbReference type="SAM" id="MobiDB-lite"/>
    </source>
</evidence>
<accession>A0A4Q7URA6</accession>
<feature type="compositionally biased region" description="Low complexity" evidence="1">
    <location>
        <begin position="27"/>
        <end position="45"/>
    </location>
</feature>
<protein>
    <recommendedName>
        <fullName evidence="6">Glycoprotein</fullName>
    </recommendedName>
</protein>
<feature type="region of interest" description="Disordered" evidence="1">
    <location>
        <begin position="425"/>
        <end position="446"/>
    </location>
</feature>
<dbReference type="Pfam" id="PF19516">
    <property type="entry name" value="DUF6049"/>
    <property type="match status" value="1"/>
</dbReference>
<keyword evidence="2" id="KW-1133">Transmembrane helix</keyword>
<gene>
    <name evidence="4" type="ORF">EV383_0006</name>
</gene>
<comment type="caution">
    <text evidence="4">The sequence shown here is derived from an EMBL/GenBank/DDBJ whole genome shotgun (WGS) entry which is preliminary data.</text>
</comment>
<evidence type="ECO:0000256" key="3">
    <source>
        <dbReference type="SAM" id="SignalP"/>
    </source>
</evidence>
<feature type="transmembrane region" description="Helical" evidence="2">
    <location>
        <begin position="710"/>
        <end position="731"/>
    </location>
</feature>
<keyword evidence="2" id="KW-0472">Membrane</keyword>
<dbReference type="AlphaFoldDB" id="A0A4Q7URA6"/>
<feature type="compositionally biased region" description="Pro residues" evidence="1">
    <location>
        <begin position="771"/>
        <end position="783"/>
    </location>
</feature>
<keyword evidence="2" id="KW-0812">Transmembrane</keyword>
<feature type="region of interest" description="Disordered" evidence="1">
    <location>
        <begin position="738"/>
        <end position="832"/>
    </location>
</feature>
<dbReference type="InterPro" id="IPR046112">
    <property type="entry name" value="DUF6049"/>
</dbReference>
<evidence type="ECO:0000313" key="5">
    <source>
        <dbReference type="Proteomes" id="UP000291591"/>
    </source>
</evidence>
<evidence type="ECO:0008006" key="6">
    <source>
        <dbReference type="Google" id="ProtNLM"/>
    </source>
</evidence>
<dbReference type="RefSeq" id="WP_130288001.1">
    <property type="nucleotide sequence ID" value="NZ_SHKL01000001.1"/>
</dbReference>
<organism evidence="4 5">
    <name type="scientific">Pseudonocardia sediminis</name>
    <dbReference type="NCBI Taxonomy" id="1397368"/>
    <lineage>
        <taxon>Bacteria</taxon>
        <taxon>Bacillati</taxon>
        <taxon>Actinomycetota</taxon>
        <taxon>Actinomycetes</taxon>
        <taxon>Pseudonocardiales</taxon>
        <taxon>Pseudonocardiaceae</taxon>
        <taxon>Pseudonocardia</taxon>
    </lineage>
</organism>
<feature type="region of interest" description="Disordered" evidence="1">
    <location>
        <begin position="24"/>
        <end position="53"/>
    </location>
</feature>
<dbReference type="Proteomes" id="UP000291591">
    <property type="component" value="Unassembled WGS sequence"/>
</dbReference>
<dbReference type="OrthoDB" id="3797035at2"/>
<evidence type="ECO:0000256" key="2">
    <source>
        <dbReference type="SAM" id="Phobius"/>
    </source>
</evidence>
<feature type="compositionally biased region" description="Pro residues" evidence="1">
    <location>
        <begin position="795"/>
        <end position="822"/>
    </location>
</feature>
<sequence length="832" mass="82992">MRRVAALVAIVLVGLFGTAGPALAGQPAPRAASPAVPRTATPVVTQPSQQAQPGPVRLDLATMTPRVVTGAGPGELVVTGTVTNTGPTPIESLGVRVQRGPAVLGEATLRGALDGEGGADDVTPAFADLGALAPGVSTPFRYAVPLTGDPARTLALPGPGTYPLLVNVNGSTGGERSRLATARMLLPVSGLPGAPAADPPAASPFSMLYPITDTPHRIPPVPGQVPVLTDDDLAASFGPGGRLRGLVDALAAQAPTGSPVRAATCLAIDPELVATAAAIRNGYDVATGADGATVPGRGAEAAGQWLDDLSATARGSCVLALPSSDADLVALVRGGEADLARAAVEQGRANLARDLGTAVLDGAVWPAGGVLDEPTLAALDGPSSVLLSAEGLGETDAARTAGVVPIAGAAGGTRAVITDPLLTEAATGPVGRDGTRGQNPEIPAGGTGAMSSQDLIGAMAFRSEAGPGPGPFVVAPPHRWNADGAAGAALLSAAASLIGEGRLAPTGLAAVTTTGPVTDGSTARLYYPVQAGGQEIPASAVTAVAEQDRSIAELRAAAEGRTGVGASPAEVFDPLRLGMLRAVSTAWRGRPDLADRDAELVASRIEGLRSSIRVLEPPSPYSLGTSDAPLLLTVANGLPVTMNVRIVLSSTSGLRVAPIPVQAVPPLGRVQVRVSAKVTRAGQFSVDAGLRTPDGATLGPDTRLRVRSTVYGTVTVWLTAIAGAVLVVLVVRRVLRRIRPGGGPPGDAPGGRGRPPDGPGRAGGAPRGPDQGPPTAPPPPPDGADPSARTTPIRRGPPGPAPAPRPPGPQPPRRPMAPPTGRPGPDSSRTRP</sequence>
<dbReference type="EMBL" id="SHKL01000001">
    <property type="protein sequence ID" value="RZT83211.1"/>
    <property type="molecule type" value="Genomic_DNA"/>
</dbReference>
<feature type="signal peptide" evidence="3">
    <location>
        <begin position="1"/>
        <end position="24"/>
    </location>
</feature>
<keyword evidence="3" id="KW-0732">Signal</keyword>
<reference evidence="4 5" key="1">
    <citation type="submission" date="2019-02" db="EMBL/GenBank/DDBJ databases">
        <title>Sequencing the genomes of 1000 actinobacteria strains.</title>
        <authorList>
            <person name="Klenk H.-P."/>
        </authorList>
    </citation>
    <scope>NUCLEOTIDE SEQUENCE [LARGE SCALE GENOMIC DNA]</scope>
    <source>
        <strain evidence="4 5">DSM 45779</strain>
    </source>
</reference>